<feature type="signal peptide" evidence="2">
    <location>
        <begin position="1"/>
        <end position="22"/>
    </location>
</feature>
<dbReference type="AlphaFoldDB" id="A0A7J8FM08"/>
<dbReference type="EMBL" id="JACASE010000007">
    <property type="protein sequence ID" value="KAF6448696.1"/>
    <property type="molecule type" value="Genomic_DNA"/>
</dbReference>
<evidence type="ECO:0000256" key="1">
    <source>
        <dbReference type="SAM" id="MobiDB-lite"/>
    </source>
</evidence>
<accession>A0A7J8FM08</accession>
<name>A0A7J8FM08_ROUAE</name>
<comment type="caution">
    <text evidence="3">The sequence shown here is derived from an EMBL/GenBank/DDBJ whole genome shotgun (WGS) entry which is preliminary data.</text>
</comment>
<sequence>MRRAALWLCLCALALRLQPALAQIVATNVPPEDQDGSGDDSDIFSGSGAGGLQDITLSHQTSTWKDAGLLTVMPTAAEPAHTDGIAASTSILPAGEGPEEGEGVFLAEADPGLTTLEKETTHPPSETTLHPATHRASTARATTAQAPVTSHSHRAVQPVHFVLWGGLI</sequence>
<keyword evidence="4" id="KW-1185">Reference proteome</keyword>
<proteinExistence type="predicted"/>
<feature type="compositionally biased region" description="Acidic residues" evidence="1">
    <location>
        <begin position="32"/>
        <end position="42"/>
    </location>
</feature>
<evidence type="ECO:0000256" key="2">
    <source>
        <dbReference type="SAM" id="SignalP"/>
    </source>
</evidence>
<gene>
    <name evidence="3" type="ORF">HJG63_017279</name>
</gene>
<reference evidence="3 4" key="1">
    <citation type="journal article" date="2020" name="Nature">
        <title>Six reference-quality genomes reveal evolution of bat adaptations.</title>
        <authorList>
            <person name="Jebb D."/>
            <person name="Huang Z."/>
            <person name="Pippel M."/>
            <person name="Hughes G.M."/>
            <person name="Lavrichenko K."/>
            <person name="Devanna P."/>
            <person name="Winkler S."/>
            <person name="Jermiin L.S."/>
            <person name="Skirmuntt E.C."/>
            <person name="Katzourakis A."/>
            <person name="Burkitt-Gray L."/>
            <person name="Ray D.A."/>
            <person name="Sullivan K.A.M."/>
            <person name="Roscito J.G."/>
            <person name="Kirilenko B.M."/>
            <person name="Davalos L.M."/>
            <person name="Corthals A.P."/>
            <person name="Power M.L."/>
            <person name="Jones G."/>
            <person name="Ransome R.D."/>
            <person name="Dechmann D.K.N."/>
            <person name="Locatelli A.G."/>
            <person name="Puechmaille S.J."/>
            <person name="Fedrigo O."/>
            <person name="Jarvis E.D."/>
            <person name="Hiller M."/>
            <person name="Vernes S.C."/>
            <person name="Myers E.W."/>
            <person name="Teeling E.C."/>
        </authorList>
    </citation>
    <scope>NUCLEOTIDE SEQUENCE [LARGE SCALE GENOMIC DNA]</scope>
    <source>
        <strain evidence="3">MRouAeg1</strain>
        <tissue evidence="3">Muscle</tissue>
    </source>
</reference>
<organism evidence="3 4">
    <name type="scientific">Rousettus aegyptiacus</name>
    <name type="common">Egyptian fruit bat</name>
    <name type="synonym">Pteropus aegyptiacus</name>
    <dbReference type="NCBI Taxonomy" id="9407"/>
    <lineage>
        <taxon>Eukaryota</taxon>
        <taxon>Metazoa</taxon>
        <taxon>Chordata</taxon>
        <taxon>Craniata</taxon>
        <taxon>Vertebrata</taxon>
        <taxon>Euteleostomi</taxon>
        <taxon>Mammalia</taxon>
        <taxon>Eutheria</taxon>
        <taxon>Laurasiatheria</taxon>
        <taxon>Chiroptera</taxon>
        <taxon>Yinpterochiroptera</taxon>
        <taxon>Pteropodoidea</taxon>
        <taxon>Pteropodidae</taxon>
        <taxon>Rousettinae</taxon>
        <taxon>Rousettus</taxon>
    </lineage>
</organism>
<keyword evidence="2" id="KW-0732">Signal</keyword>
<dbReference type="Proteomes" id="UP000593571">
    <property type="component" value="Unassembled WGS sequence"/>
</dbReference>
<evidence type="ECO:0000313" key="3">
    <source>
        <dbReference type="EMBL" id="KAF6448696.1"/>
    </source>
</evidence>
<evidence type="ECO:0000313" key="4">
    <source>
        <dbReference type="Proteomes" id="UP000593571"/>
    </source>
</evidence>
<feature type="chain" id="PRO_5029595539" evidence="2">
    <location>
        <begin position="23"/>
        <end position="168"/>
    </location>
</feature>
<protein>
    <submittedName>
        <fullName evidence="3">Syndecan 1</fullName>
    </submittedName>
</protein>
<feature type="region of interest" description="Disordered" evidence="1">
    <location>
        <begin position="30"/>
        <end position="51"/>
    </location>
</feature>